<sequence length="181" mass="20044">MKPKSRARWKIKAGVLFLFALNAPVLLAQSACVPPLLNASLGKQFEGWHVVDVSDLRVDDQHIWRARNVGNCPGITSGHFESSAREMIAISLYKSRANGAYLQMLLVADEHGGHYKLTVLSPPQDVAYLGVISKWPPGIYSSVTDKKLDIRLDSIEYEAIEAGSLLFFYDNGSFHSEVVVQ</sequence>
<keyword evidence="3" id="KW-1185">Reference proteome</keyword>
<comment type="caution">
    <text evidence="2">The sequence shown here is derived from an EMBL/GenBank/DDBJ whole genome shotgun (WGS) entry which is preliminary data.</text>
</comment>
<dbReference type="EMBL" id="JADIKF010000039">
    <property type="protein sequence ID" value="MBM7130653.1"/>
    <property type="molecule type" value="Genomic_DNA"/>
</dbReference>
<evidence type="ECO:0000313" key="2">
    <source>
        <dbReference type="EMBL" id="MBM7130653.1"/>
    </source>
</evidence>
<evidence type="ECO:0008006" key="4">
    <source>
        <dbReference type="Google" id="ProtNLM"/>
    </source>
</evidence>
<feature type="signal peptide" evidence="1">
    <location>
        <begin position="1"/>
        <end position="28"/>
    </location>
</feature>
<accession>A0ABS2KHK3</accession>
<evidence type="ECO:0000256" key="1">
    <source>
        <dbReference type="SAM" id="SignalP"/>
    </source>
</evidence>
<dbReference type="RefSeq" id="WP_204632215.1">
    <property type="nucleotide sequence ID" value="NZ_BSOC01000002.1"/>
</dbReference>
<protein>
    <recommendedName>
        <fullName evidence="4">NADH:ubiquinone oxidoreductase intermediate-associated protein 30 domain-containing protein</fullName>
    </recommendedName>
</protein>
<gene>
    <name evidence="2" type="ORF">ISS99_14030</name>
</gene>
<proteinExistence type="predicted"/>
<feature type="chain" id="PRO_5045283931" description="NADH:ubiquinone oxidoreductase intermediate-associated protein 30 domain-containing protein" evidence="1">
    <location>
        <begin position="29"/>
        <end position="181"/>
    </location>
</feature>
<dbReference type="Proteomes" id="UP001430193">
    <property type="component" value="Unassembled WGS sequence"/>
</dbReference>
<evidence type="ECO:0000313" key="3">
    <source>
        <dbReference type="Proteomes" id="UP001430193"/>
    </source>
</evidence>
<name>A0ABS2KHK3_9GAMM</name>
<keyword evidence="1" id="KW-0732">Signal</keyword>
<organism evidence="2 3">
    <name type="scientific">Dyella mobilis</name>
    <dbReference type="NCBI Taxonomy" id="1849582"/>
    <lineage>
        <taxon>Bacteria</taxon>
        <taxon>Pseudomonadati</taxon>
        <taxon>Pseudomonadota</taxon>
        <taxon>Gammaproteobacteria</taxon>
        <taxon>Lysobacterales</taxon>
        <taxon>Rhodanobacteraceae</taxon>
        <taxon>Dyella</taxon>
    </lineage>
</organism>
<reference evidence="2" key="1">
    <citation type="submission" date="2020-10" db="EMBL/GenBank/DDBJ databases">
        <title>Phylogeny of dyella-like bacteria.</title>
        <authorList>
            <person name="Fu J."/>
        </authorList>
    </citation>
    <scope>NUCLEOTIDE SEQUENCE</scope>
    <source>
        <strain evidence="2">DHON07</strain>
    </source>
</reference>